<proteinExistence type="predicted"/>
<dbReference type="AlphaFoldDB" id="A0A8T1LT34"/>
<comment type="caution">
    <text evidence="1">The sequence shown here is derived from an EMBL/GenBank/DDBJ whole genome shotgun (WGS) entry which is preliminary data.</text>
</comment>
<accession>A0A8T1LT34</accession>
<organism evidence="1 2">
    <name type="scientific">Phytophthora cactorum</name>
    <dbReference type="NCBI Taxonomy" id="29920"/>
    <lineage>
        <taxon>Eukaryota</taxon>
        <taxon>Sar</taxon>
        <taxon>Stramenopiles</taxon>
        <taxon>Oomycota</taxon>
        <taxon>Peronosporomycetes</taxon>
        <taxon>Peronosporales</taxon>
        <taxon>Peronosporaceae</taxon>
        <taxon>Phytophthora</taxon>
    </lineage>
</organism>
<protein>
    <submittedName>
        <fullName evidence="1">Uncharacterized protein</fullName>
    </submittedName>
</protein>
<evidence type="ECO:0000313" key="1">
    <source>
        <dbReference type="EMBL" id="KAG2955647.1"/>
    </source>
</evidence>
<reference evidence="1" key="1">
    <citation type="submission" date="2018-10" db="EMBL/GenBank/DDBJ databases">
        <title>Effector identification in a new, highly contiguous assembly of the strawberry crown rot pathogen Phytophthora cactorum.</title>
        <authorList>
            <person name="Armitage A.D."/>
            <person name="Nellist C.F."/>
            <person name="Bates H."/>
            <person name="Vickerstaff R.J."/>
            <person name="Harrison R.J."/>
        </authorList>
    </citation>
    <scope>NUCLEOTIDE SEQUENCE</scope>
    <source>
        <strain evidence="1">4040</strain>
    </source>
</reference>
<sequence>MAGGGLLYHQLKLIHCVDLGIVDHPIADALVIPEGYQVDSDEFTIAVNYGWHGARKQLVADKRMMPYYARVMLEELVNQQCESRLQVLRSEAGTTSNFVDESTAASGNELC</sequence>
<name>A0A8T1LT34_9STRA</name>
<gene>
    <name evidence="1" type="ORF">PC117_g295</name>
</gene>
<evidence type="ECO:0000313" key="2">
    <source>
        <dbReference type="Proteomes" id="UP000736787"/>
    </source>
</evidence>
<dbReference type="EMBL" id="RCMK01000003">
    <property type="protein sequence ID" value="KAG2955647.1"/>
    <property type="molecule type" value="Genomic_DNA"/>
</dbReference>
<dbReference type="Proteomes" id="UP000736787">
    <property type="component" value="Unassembled WGS sequence"/>
</dbReference>